<protein>
    <submittedName>
        <fullName evidence="5">Aldehyde dehydrogenase family protein</fullName>
    </submittedName>
</protein>
<keyword evidence="6" id="KW-1185">Reference proteome</keyword>
<accession>A0ABN1P8S1</accession>
<sequence>MTVSEGDLQAVDVATRLYVDGVEADGEAGALDVADPARAGVRVGAAAAASRAQALGAVAAARSAFPAWSALGAQERAARIDAAVAALAPFADEHAGILARETGKILGEAHGDVFVFSHRCGLATAMADQVDDEVVLPGPPTETVVRYAPLGVVTIIIPFNWPLAILGASLPYALVAGNTVVVKPPPTAPLATTRLVQRMAEQLPPGVLNVVTGADAEIGEALVANTDVAKVCFTGSPRGGNTIMAMASRTLTRVALELGGNDPALILADAVLDDAALDGLFHGIFDTTGQICMAAKRVYVHRSRYQEVVDGLSARLERTVLGDGHAPDTTMGPLHAATQKEFVEEIVAEARAAGADVREFGALPAGPEFGGGNFVRPSLVLDPDPALRVVTEEQFGPTIPVIPFDDEDDAVAAANDTWAGLCASVWTADRAKAAEIGARLHAGYVFVNCHSAAVLDQRAPFGGVKGSGMGREMGIEGLREFMDTHSIALPS</sequence>
<reference evidence="5 6" key="1">
    <citation type="journal article" date="2019" name="Int. J. Syst. Evol. Microbiol.">
        <title>The Global Catalogue of Microorganisms (GCM) 10K type strain sequencing project: providing services to taxonomists for standard genome sequencing and annotation.</title>
        <authorList>
            <consortium name="The Broad Institute Genomics Platform"/>
            <consortium name="The Broad Institute Genome Sequencing Center for Infectious Disease"/>
            <person name="Wu L."/>
            <person name="Ma J."/>
        </authorList>
    </citation>
    <scope>NUCLEOTIDE SEQUENCE [LARGE SCALE GENOMIC DNA]</scope>
    <source>
        <strain evidence="5 6">JCM 11117</strain>
    </source>
</reference>
<dbReference type="InterPro" id="IPR016162">
    <property type="entry name" value="Ald_DH_N"/>
</dbReference>
<dbReference type="PROSITE" id="PS00070">
    <property type="entry name" value="ALDEHYDE_DEHYDR_CYS"/>
    <property type="match status" value="1"/>
</dbReference>
<dbReference type="PANTHER" id="PTHR11699">
    <property type="entry name" value="ALDEHYDE DEHYDROGENASE-RELATED"/>
    <property type="match status" value="1"/>
</dbReference>
<organism evidence="5 6">
    <name type="scientific">Pseudonocardia zijingensis</name>
    <dbReference type="NCBI Taxonomy" id="153376"/>
    <lineage>
        <taxon>Bacteria</taxon>
        <taxon>Bacillati</taxon>
        <taxon>Actinomycetota</taxon>
        <taxon>Actinomycetes</taxon>
        <taxon>Pseudonocardiales</taxon>
        <taxon>Pseudonocardiaceae</taxon>
        <taxon>Pseudonocardia</taxon>
    </lineage>
</organism>
<keyword evidence="1 3" id="KW-0560">Oxidoreductase</keyword>
<evidence type="ECO:0000313" key="6">
    <source>
        <dbReference type="Proteomes" id="UP001499967"/>
    </source>
</evidence>
<dbReference type="InterPro" id="IPR016161">
    <property type="entry name" value="Ald_DH/histidinol_DH"/>
</dbReference>
<comment type="similarity">
    <text evidence="3">Belongs to the aldehyde dehydrogenase family.</text>
</comment>
<dbReference type="Gene3D" id="3.40.309.10">
    <property type="entry name" value="Aldehyde Dehydrogenase, Chain A, domain 2"/>
    <property type="match status" value="1"/>
</dbReference>
<dbReference type="InterPro" id="IPR015590">
    <property type="entry name" value="Aldehyde_DH_dom"/>
</dbReference>
<evidence type="ECO:0000256" key="3">
    <source>
        <dbReference type="RuleBase" id="RU003345"/>
    </source>
</evidence>
<evidence type="ECO:0000256" key="1">
    <source>
        <dbReference type="ARBA" id="ARBA00023002"/>
    </source>
</evidence>
<dbReference type="InterPro" id="IPR029510">
    <property type="entry name" value="Ald_DH_CS_GLU"/>
</dbReference>
<evidence type="ECO:0000256" key="2">
    <source>
        <dbReference type="PROSITE-ProRule" id="PRU10007"/>
    </source>
</evidence>
<dbReference type="InterPro" id="IPR016163">
    <property type="entry name" value="Ald_DH_C"/>
</dbReference>
<dbReference type="Pfam" id="PF00171">
    <property type="entry name" value="Aldedh"/>
    <property type="match status" value="1"/>
</dbReference>
<dbReference type="PROSITE" id="PS00687">
    <property type="entry name" value="ALDEHYDE_DEHYDR_GLU"/>
    <property type="match status" value="1"/>
</dbReference>
<proteinExistence type="inferred from homology"/>
<evidence type="ECO:0000259" key="4">
    <source>
        <dbReference type="Pfam" id="PF00171"/>
    </source>
</evidence>
<dbReference type="Proteomes" id="UP001499967">
    <property type="component" value="Unassembled WGS sequence"/>
</dbReference>
<comment type="caution">
    <text evidence="5">The sequence shown here is derived from an EMBL/GenBank/DDBJ whole genome shotgun (WGS) entry which is preliminary data.</text>
</comment>
<feature type="domain" description="Aldehyde dehydrogenase" evidence="4">
    <location>
        <begin position="28"/>
        <end position="486"/>
    </location>
</feature>
<dbReference type="InterPro" id="IPR016160">
    <property type="entry name" value="Ald_DH_CS_CYS"/>
</dbReference>
<dbReference type="SUPFAM" id="SSF53720">
    <property type="entry name" value="ALDH-like"/>
    <property type="match status" value="1"/>
</dbReference>
<gene>
    <name evidence="5" type="ORF">GCM10009559_09050</name>
</gene>
<evidence type="ECO:0000313" key="5">
    <source>
        <dbReference type="EMBL" id="GAA0924562.1"/>
    </source>
</evidence>
<name>A0ABN1P8S1_9PSEU</name>
<dbReference type="Gene3D" id="3.40.605.10">
    <property type="entry name" value="Aldehyde Dehydrogenase, Chain A, domain 1"/>
    <property type="match status" value="1"/>
</dbReference>
<feature type="active site" evidence="2">
    <location>
        <position position="257"/>
    </location>
</feature>
<dbReference type="EMBL" id="BAAAHP010000024">
    <property type="protein sequence ID" value="GAA0924562.1"/>
    <property type="molecule type" value="Genomic_DNA"/>
</dbReference>
<dbReference type="RefSeq" id="WP_343939211.1">
    <property type="nucleotide sequence ID" value="NZ_BAAAHP010000024.1"/>
</dbReference>